<feature type="region of interest" description="Disordered" evidence="1">
    <location>
        <begin position="1"/>
        <end position="32"/>
    </location>
</feature>
<dbReference type="Gramene" id="VVA35092">
    <property type="protein sequence ID" value="VVA35092"/>
    <property type="gene ID" value="Prudul26B008781"/>
</dbReference>
<protein>
    <submittedName>
        <fullName evidence="2">Uncharacterized protein</fullName>
    </submittedName>
</protein>
<proteinExistence type="predicted"/>
<dbReference type="OMA" id="WSSNPEY"/>
<dbReference type="Proteomes" id="UP000327085">
    <property type="component" value="Chromosome 3"/>
</dbReference>
<reference evidence="3" key="1">
    <citation type="journal article" date="2020" name="Plant J.">
        <title>Transposons played a major role in the diversification between the closely related almond and peach genomes: results from the almond genome sequence.</title>
        <authorList>
            <person name="Alioto T."/>
            <person name="Alexiou K.G."/>
            <person name="Bardil A."/>
            <person name="Barteri F."/>
            <person name="Castanera R."/>
            <person name="Cruz F."/>
            <person name="Dhingra A."/>
            <person name="Duval H."/>
            <person name="Fernandez I Marti A."/>
            <person name="Frias L."/>
            <person name="Galan B."/>
            <person name="Garcia J.L."/>
            <person name="Howad W."/>
            <person name="Gomez-Garrido J."/>
            <person name="Gut M."/>
            <person name="Julca I."/>
            <person name="Morata J."/>
            <person name="Puigdomenech P."/>
            <person name="Ribeca P."/>
            <person name="Rubio Cabetas M.J."/>
            <person name="Vlasova A."/>
            <person name="Wirthensohn M."/>
            <person name="Garcia-Mas J."/>
            <person name="Gabaldon T."/>
            <person name="Casacuberta J.M."/>
            <person name="Arus P."/>
        </authorList>
    </citation>
    <scope>NUCLEOTIDE SEQUENCE [LARGE SCALE GENOMIC DNA]</scope>
    <source>
        <strain evidence="3">cv. Texas</strain>
    </source>
</reference>
<dbReference type="InParanoid" id="A0A5E4G6C1"/>
<dbReference type="PANTHER" id="PTHR34198:SF21">
    <property type="entry name" value="PROTEIN, PUTATIVE-RELATED"/>
    <property type="match status" value="1"/>
</dbReference>
<accession>A0A5E4G6C1</accession>
<dbReference type="PANTHER" id="PTHR34198">
    <property type="entry name" value="OS01G0175100 PROTEIN"/>
    <property type="match status" value="1"/>
</dbReference>
<evidence type="ECO:0000313" key="3">
    <source>
        <dbReference type="Proteomes" id="UP000327085"/>
    </source>
</evidence>
<evidence type="ECO:0000256" key="1">
    <source>
        <dbReference type="SAM" id="MobiDB-lite"/>
    </source>
</evidence>
<dbReference type="FunCoup" id="A0A5E4G6C1">
    <property type="interactions" value="418"/>
</dbReference>
<sequence length="119" mass="13051">MATPLTSFRPVSIRPNASGSQRPDPNRLKPSSSSWWTPLFGWSSDPAEYITADPALNSRNNDLVSGSDPARPGPRFGLGCFTEEKAKQLRKKTLETSGFHDIMYHSAIASRLASDLSDQ</sequence>
<feature type="compositionally biased region" description="Polar residues" evidence="1">
    <location>
        <begin position="15"/>
        <end position="32"/>
    </location>
</feature>
<dbReference type="EMBL" id="CABIKO010000370">
    <property type="protein sequence ID" value="VVA35092.1"/>
    <property type="molecule type" value="Genomic_DNA"/>
</dbReference>
<evidence type="ECO:0000313" key="2">
    <source>
        <dbReference type="EMBL" id="VVA35092.1"/>
    </source>
</evidence>
<dbReference type="AlphaFoldDB" id="A0A5E4G6C1"/>
<organism evidence="2 3">
    <name type="scientific">Prunus dulcis</name>
    <name type="common">Almond</name>
    <name type="synonym">Amygdalus dulcis</name>
    <dbReference type="NCBI Taxonomy" id="3755"/>
    <lineage>
        <taxon>Eukaryota</taxon>
        <taxon>Viridiplantae</taxon>
        <taxon>Streptophyta</taxon>
        <taxon>Embryophyta</taxon>
        <taxon>Tracheophyta</taxon>
        <taxon>Spermatophyta</taxon>
        <taxon>Magnoliopsida</taxon>
        <taxon>eudicotyledons</taxon>
        <taxon>Gunneridae</taxon>
        <taxon>Pentapetalae</taxon>
        <taxon>rosids</taxon>
        <taxon>fabids</taxon>
        <taxon>Rosales</taxon>
        <taxon>Rosaceae</taxon>
        <taxon>Amygdaloideae</taxon>
        <taxon>Amygdaleae</taxon>
        <taxon>Prunus</taxon>
    </lineage>
</organism>
<gene>
    <name evidence="2" type="ORF">ALMOND_2B008781</name>
</gene>
<name>A0A5E4G6C1_PRUDU</name>